<keyword evidence="5 11" id="KW-1133">Transmembrane helix</keyword>
<keyword evidence="8" id="KW-1015">Disulfide bond</keyword>
<comment type="similarity">
    <text evidence="2">Belongs to the VKOR family.</text>
</comment>
<keyword evidence="9" id="KW-0676">Redox-active center</keyword>
<dbReference type="SMART" id="SM00756">
    <property type="entry name" value="VKc"/>
    <property type="match status" value="1"/>
</dbReference>
<dbReference type="CDD" id="cd12922">
    <property type="entry name" value="VKOR_5"/>
    <property type="match status" value="1"/>
</dbReference>
<dbReference type="RefSeq" id="WP_284301846.1">
    <property type="nucleotide sequence ID" value="NZ_BSVA01000001.1"/>
</dbReference>
<evidence type="ECO:0000256" key="2">
    <source>
        <dbReference type="ARBA" id="ARBA00006214"/>
    </source>
</evidence>
<feature type="domain" description="Vitamin K epoxide reductase" evidence="12">
    <location>
        <begin position="32"/>
        <end position="175"/>
    </location>
</feature>
<evidence type="ECO:0000313" key="14">
    <source>
        <dbReference type="Proteomes" id="UP001157069"/>
    </source>
</evidence>
<dbReference type="Gene3D" id="1.20.1440.130">
    <property type="entry name" value="VKOR domain"/>
    <property type="match status" value="1"/>
</dbReference>
<dbReference type="InterPro" id="IPR041714">
    <property type="entry name" value="VKOR_Actinobacteria"/>
</dbReference>
<protein>
    <recommendedName>
        <fullName evidence="12">Vitamin K epoxide reductase domain-containing protein</fullName>
    </recommendedName>
</protein>
<feature type="transmembrane region" description="Helical" evidence="11">
    <location>
        <begin position="192"/>
        <end position="211"/>
    </location>
</feature>
<evidence type="ECO:0000256" key="7">
    <source>
        <dbReference type="ARBA" id="ARBA00023136"/>
    </source>
</evidence>
<feature type="transmembrane region" description="Helical" evidence="11">
    <location>
        <begin position="153"/>
        <end position="172"/>
    </location>
</feature>
<evidence type="ECO:0000256" key="11">
    <source>
        <dbReference type="SAM" id="Phobius"/>
    </source>
</evidence>
<evidence type="ECO:0000256" key="1">
    <source>
        <dbReference type="ARBA" id="ARBA00004141"/>
    </source>
</evidence>
<keyword evidence="4" id="KW-0874">Quinone</keyword>
<name>A0ABQ6K242_9MICO</name>
<sequence length="222" mass="24228">MTEVADDTATELEPGDEFDETADAPARTASRPWVFGIWLIVAGILGEIAAFALTMEKFHVLQNPDAVLSCDFSVFVQCGKNLDSWQGAVFGFPNPIIGLIGWMAPIIVGVSVLAGARFPRWYWAVFNVGVAGAMVFVLWLASQSIFDPFIRTLCPYCVLTWAVTYPVFFAVTFRNMAEGVFGAGARRAGRALLPWVAPISIVLLLIVFGIAQSQFPVIQSLF</sequence>
<keyword evidence="7 11" id="KW-0472">Membrane</keyword>
<evidence type="ECO:0000256" key="9">
    <source>
        <dbReference type="ARBA" id="ARBA00023284"/>
    </source>
</evidence>
<accession>A0ABQ6K242</accession>
<evidence type="ECO:0000313" key="13">
    <source>
        <dbReference type="EMBL" id="GMA93145.1"/>
    </source>
</evidence>
<dbReference type="Proteomes" id="UP001157069">
    <property type="component" value="Unassembled WGS sequence"/>
</dbReference>
<feature type="transmembrane region" description="Helical" evidence="11">
    <location>
        <begin position="96"/>
        <end position="115"/>
    </location>
</feature>
<evidence type="ECO:0000256" key="10">
    <source>
        <dbReference type="SAM" id="MobiDB-lite"/>
    </source>
</evidence>
<reference evidence="14" key="1">
    <citation type="journal article" date="2019" name="Int. J. Syst. Evol. Microbiol.">
        <title>The Global Catalogue of Microorganisms (GCM) 10K type strain sequencing project: providing services to taxonomists for standard genome sequencing and annotation.</title>
        <authorList>
            <consortium name="The Broad Institute Genomics Platform"/>
            <consortium name="The Broad Institute Genome Sequencing Center for Infectious Disease"/>
            <person name="Wu L."/>
            <person name="Ma J."/>
        </authorList>
    </citation>
    <scope>NUCLEOTIDE SEQUENCE [LARGE SCALE GENOMIC DNA]</scope>
    <source>
        <strain evidence="14">NBRC 108755</strain>
    </source>
</reference>
<feature type="transmembrane region" description="Helical" evidence="11">
    <location>
        <begin position="33"/>
        <end position="53"/>
    </location>
</feature>
<evidence type="ECO:0000259" key="12">
    <source>
        <dbReference type="SMART" id="SM00756"/>
    </source>
</evidence>
<feature type="region of interest" description="Disordered" evidence="10">
    <location>
        <begin position="1"/>
        <end position="24"/>
    </location>
</feature>
<evidence type="ECO:0000256" key="5">
    <source>
        <dbReference type="ARBA" id="ARBA00022989"/>
    </source>
</evidence>
<feature type="transmembrane region" description="Helical" evidence="11">
    <location>
        <begin position="121"/>
        <end position="141"/>
    </location>
</feature>
<keyword evidence="6" id="KW-0560">Oxidoreductase</keyword>
<keyword evidence="14" id="KW-1185">Reference proteome</keyword>
<feature type="compositionally biased region" description="Acidic residues" evidence="10">
    <location>
        <begin position="1"/>
        <end position="22"/>
    </location>
</feature>
<gene>
    <name evidence="13" type="ORF">GCM10025869_36740</name>
</gene>
<evidence type="ECO:0000256" key="8">
    <source>
        <dbReference type="ARBA" id="ARBA00023157"/>
    </source>
</evidence>
<proteinExistence type="inferred from homology"/>
<evidence type="ECO:0000256" key="6">
    <source>
        <dbReference type="ARBA" id="ARBA00023002"/>
    </source>
</evidence>
<organism evidence="13 14">
    <name type="scientific">Homoserinibacter gongjuensis</name>
    <dbReference type="NCBI Taxonomy" id="1162968"/>
    <lineage>
        <taxon>Bacteria</taxon>
        <taxon>Bacillati</taxon>
        <taxon>Actinomycetota</taxon>
        <taxon>Actinomycetes</taxon>
        <taxon>Micrococcales</taxon>
        <taxon>Microbacteriaceae</taxon>
        <taxon>Homoserinibacter</taxon>
    </lineage>
</organism>
<dbReference type="InterPro" id="IPR012932">
    <property type="entry name" value="VKOR"/>
</dbReference>
<evidence type="ECO:0000256" key="3">
    <source>
        <dbReference type="ARBA" id="ARBA00022692"/>
    </source>
</evidence>
<comment type="caution">
    <text evidence="13">The sequence shown here is derived from an EMBL/GenBank/DDBJ whole genome shotgun (WGS) entry which is preliminary data.</text>
</comment>
<dbReference type="InterPro" id="IPR038354">
    <property type="entry name" value="VKOR_sf"/>
</dbReference>
<evidence type="ECO:0000256" key="4">
    <source>
        <dbReference type="ARBA" id="ARBA00022719"/>
    </source>
</evidence>
<comment type="subcellular location">
    <subcellularLocation>
        <location evidence="1">Membrane</location>
        <topology evidence="1">Multi-pass membrane protein</topology>
    </subcellularLocation>
</comment>
<keyword evidence="3 11" id="KW-0812">Transmembrane</keyword>
<dbReference type="EMBL" id="BSVA01000001">
    <property type="protein sequence ID" value="GMA93145.1"/>
    <property type="molecule type" value="Genomic_DNA"/>
</dbReference>
<dbReference type="Pfam" id="PF07884">
    <property type="entry name" value="VKOR"/>
    <property type="match status" value="1"/>
</dbReference>